<feature type="transmembrane region" description="Helical" evidence="1">
    <location>
        <begin position="427"/>
        <end position="450"/>
    </location>
</feature>
<dbReference type="InterPro" id="IPR036259">
    <property type="entry name" value="MFS_trans_sf"/>
</dbReference>
<proteinExistence type="predicted"/>
<feature type="transmembrane region" description="Helical" evidence="1">
    <location>
        <begin position="334"/>
        <end position="359"/>
    </location>
</feature>
<feature type="transmembrane region" description="Helical" evidence="1">
    <location>
        <begin position="179"/>
        <end position="199"/>
    </location>
</feature>
<dbReference type="PANTHER" id="PTHR11328:SF24">
    <property type="entry name" value="MAJOR FACILITATOR SUPERFAMILY (MFS) PROFILE DOMAIN-CONTAINING PROTEIN"/>
    <property type="match status" value="1"/>
</dbReference>
<feature type="transmembrane region" description="Helical" evidence="1">
    <location>
        <begin position="12"/>
        <end position="34"/>
    </location>
</feature>
<dbReference type="EMBL" id="EF089399">
    <property type="protein sequence ID" value="ABL97685.1"/>
    <property type="molecule type" value="Genomic_DNA"/>
</dbReference>
<organism evidence="2">
    <name type="scientific">uncultured marine bacterium EB0_39H12</name>
    <dbReference type="NCBI Taxonomy" id="415437"/>
    <lineage>
        <taxon>Bacteria</taxon>
        <taxon>environmental samples</taxon>
    </lineage>
</organism>
<keyword evidence="1" id="KW-0472">Membrane</keyword>
<dbReference type="InterPro" id="IPR039672">
    <property type="entry name" value="MFS_2"/>
</dbReference>
<sequence>MQELQKKYLNSWAIASVGGGASEAFLSMFLLYFYNQVLGLDPFLCGLGIALSLFVDAFTDPMIGGISDRTSSRFGRRIPFMALGLFGFALGIFLLFNARIGDSQFTLFFQLLLFIIITRISSTMFFIPKASLGVEMIKGYEQRNLLHARDNNFGILGTVIFYSSIAIIFGNNWNQESGYKAVSLIVVSLFLITSIYSVFRLRNIESLFEKTSIEDQTKQTGIIKGLLLLWKNDSWRNLIIGTSLFGIVGSLSSVFSIYMINFFWLWLPNEFTLILALSIPGAMIAGLSANKLLQNKDKKRTVLVLTCIMISIGPSLTILRIIDIKFATQILPEVGLGIYSLLFLLVALHSSFMAGVRVINGVVFSSMFSDVVEDHQKNTSARSEGLIISVNGLSGKILGGVGILLSGVLLSLVGFGEEGSLQDKREAVTSLAIFSTALLLIIAPLSLYFISKYRINKSIHEDNLKDLGYETGKVEI</sequence>
<dbReference type="GO" id="GO:0005886">
    <property type="term" value="C:plasma membrane"/>
    <property type="evidence" value="ECO:0007669"/>
    <property type="project" value="TreeGrafter"/>
</dbReference>
<dbReference type="PANTHER" id="PTHR11328">
    <property type="entry name" value="MAJOR FACILITATOR SUPERFAMILY DOMAIN-CONTAINING PROTEIN"/>
    <property type="match status" value="1"/>
</dbReference>
<evidence type="ECO:0000313" key="2">
    <source>
        <dbReference type="EMBL" id="ABL97685.1"/>
    </source>
</evidence>
<dbReference type="SUPFAM" id="SSF103473">
    <property type="entry name" value="MFS general substrate transporter"/>
    <property type="match status" value="1"/>
</dbReference>
<gene>
    <name evidence="2" type="ORF">MBMO_EB0-39H12.0061</name>
</gene>
<dbReference type="AlphaFoldDB" id="A4GHX4"/>
<dbReference type="Gene3D" id="1.20.1250.20">
    <property type="entry name" value="MFS general substrate transporter like domains"/>
    <property type="match status" value="1"/>
</dbReference>
<feature type="transmembrane region" description="Helical" evidence="1">
    <location>
        <begin position="78"/>
        <end position="96"/>
    </location>
</feature>
<feature type="transmembrane region" description="Helical" evidence="1">
    <location>
        <begin position="40"/>
        <end position="58"/>
    </location>
</feature>
<dbReference type="GO" id="GO:0015293">
    <property type="term" value="F:symporter activity"/>
    <property type="evidence" value="ECO:0007669"/>
    <property type="project" value="InterPro"/>
</dbReference>
<protein>
    <submittedName>
        <fullName evidence="2">Putative sugar transporter</fullName>
    </submittedName>
</protein>
<feature type="transmembrane region" description="Helical" evidence="1">
    <location>
        <begin position="397"/>
        <end position="415"/>
    </location>
</feature>
<feature type="transmembrane region" description="Helical" evidence="1">
    <location>
        <begin position="302"/>
        <end position="322"/>
    </location>
</feature>
<dbReference type="GO" id="GO:0008643">
    <property type="term" value="P:carbohydrate transport"/>
    <property type="evidence" value="ECO:0007669"/>
    <property type="project" value="InterPro"/>
</dbReference>
<feature type="transmembrane region" description="Helical" evidence="1">
    <location>
        <begin position="238"/>
        <end position="265"/>
    </location>
</feature>
<keyword evidence="1" id="KW-0812">Transmembrane</keyword>
<evidence type="ECO:0000256" key="1">
    <source>
        <dbReference type="SAM" id="Phobius"/>
    </source>
</evidence>
<accession>A4GHX4</accession>
<feature type="transmembrane region" description="Helical" evidence="1">
    <location>
        <begin position="271"/>
        <end position="290"/>
    </location>
</feature>
<feature type="transmembrane region" description="Helical" evidence="1">
    <location>
        <begin position="108"/>
        <end position="132"/>
    </location>
</feature>
<reference evidence="2" key="1">
    <citation type="journal article" date="2007" name="Environ. Microbiol.">
        <title>Proteorhodopsin photosystem gene clusters exhibit co-evolutionary trends and shared ancestry among diverse marine microbial phyla.</title>
        <authorList>
            <person name="McCarren J."/>
            <person name="Delong E.F."/>
        </authorList>
    </citation>
    <scope>NUCLEOTIDE SEQUENCE</scope>
</reference>
<keyword evidence="2" id="KW-0813">Transport</keyword>
<dbReference type="Pfam" id="PF13347">
    <property type="entry name" value="MFS_2"/>
    <property type="match status" value="1"/>
</dbReference>
<feature type="transmembrane region" description="Helical" evidence="1">
    <location>
        <begin position="153"/>
        <end position="173"/>
    </location>
</feature>
<name>A4GHX4_9BACT</name>
<keyword evidence="1" id="KW-1133">Transmembrane helix</keyword>
<keyword evidence="2" id="KW-0762">Sugar transport</keyword>